<dbReference type="EMBL" id="KI657725">
    <property type="protein sequence ID" value="ETN85423.1"/>
    <property type="molecule type" value="Genomic_DNA"/>
</dbReference>
<keyword evidence="2" id="KW-1185">Reference proteome</keyword>
<reference evidence="2" key="1">
    <citation type="journal article" date="2014" name="Nat. Genet.">
        <title>Genome of the human hookworm Necator americanus.</title>
        <authorList>
            <person name="Tang Y.T."/>
            <person name="Gao X."/>
            <person name="Rosa B.A."/>
            <person name="Abubucker S."/>
            <person name="Hallsworth-Pepin K."/>
            <person name="Martin J."/>
            <person name="Tyagi R."/>
            <person name="Heizer E."/>
            <person name="Zhang X."/>
            <person name="Bhonagiri-Palsikar V."/>
            <person name="Minx P."/>
            <person name="Warren W.C."/>
            <person name="Wang Q."/>
            <person name="Zhan B."/>
            <person name="Hotez P.J."/>
            <person name="Sternberg P.W."/>
            <person name="Dougall A."/>
            <person name="Gaze S.T."/>
            <person name="Mulvenna J."/>
            <person name="Sotillo J."/>
            <person name="Ranganathan S."/>
            <person name="Rabelo E.M."/>
            <person name="Wilson R.K."/>
            <person name="Felgner P.L."/>
            <person name="Bethony J."/>
            <person name="Hawdon J.M."/>
            <person name="Gasser R.B."/>
            <person name="Loukas A."/>
            <person name="Mitreva M."/>
        </authorList>
    </citation>
    <scope>NUCLEOTIDE SEQUENCE [LARGE SCALE GENOMIC DNA]</scope>
</reference>
<dbReference type="AlphaFoldDB" id="W2TUE6"/>
<evidence type="ECO:0000313" key="1">
    <source>
        <dbReference type="EMBL" id="ETN85423.1"/>
    </source>
</evidence>
<dbReference type="Proteomes" id="UP000053676">
    <property type="component" value="Unassembled WGS sequence"/>
</dbReference>
<sequence length="72" mass="8384">MGVVTIRASRRRSTKEPETYAVRTATDNNHTIRFQAIYSDRVLKTASFSEQRDFKGGDGWEMTELRNPEEFQ</sequence>
<protein>
    <submittedName>
        <fullName evidence="1">Uncharacterized protein</fullName>
    </submittedName>
</protein>
<proteinExistence type="predicted"/>
<evidence type="ECO:0000313" key="2">
    <source>
        <dbReference type="Proteomes" id="UP000053676"/>
    </source>
</evidence>
<accession>W2TUE6</accession>
<name>W2TUE6_NECAM</name>
<dbReference type="KEGG" id="nai:NECAME_06375"/>
<gene>
    <name evidence="1" type="ORF">NECAME_06375</name>
</gene>
<organism evidence="1 2">
    <name type="scientific">Necator americanus</name>
    <name type="common">Human hookworm</name>
    <dbReference type="NCBI Taxonomy" id="51031"/>
    <lineage>
        <taxon>Eukaryota</taxon>
        <taxon>Metazoa</taxon>
        <taxon>Ecdysozoa</taxon>
        <taxon>Nematoda</taxon>
        <taxon>Chromadorea</taxon>
        <taxon>Rhabditida</taxon>
        <taxon>Rhabditina</taxon>
        <taxon>Rhabditomorpha</taxon>
        <taxon>Strongyloidea</taxon>
        <taxon>Ancylostomatidae</taxon>
        <taxon>Bunostominae</taxon>
        <taxon>Necator</taxon>
    </lineage>
</organism>